<dbReference type="Gene3D" id="2.60.120.10">
    <property type="entry name" value="Jelly Rolls"/>
    <property type="match status" value="1"/>
</dbReference>
<dbReference type="InterPro" id="IPR014710">
    <property type="entry name" value="RmlC-like_jellyroll"/>
</dbReference>
<dbReference type="InterPro" id="IPR051610">
    <property type="entry name" value="GPI/OXD"/>
</dbReference>
<dbReference type="Pfam" id="PF07883">
    <property type="entry name" value="Cupin_2"/>
    <property type="match status" value="1"/>
</dbReference>
<reference evidence="3 4" key="1">
    <citation type="submission" date="2018-08" db="EMBL/GenBank/DDBJ databases">
        <title>Genomic Encyclopedia of Archaeal and Bacterial Type Strains, Phase II (KMG-II): from individual species to whole genera.</title>
        <authorList>
            <person name="Goeker M."/>
        </authorList>
    </citation>
    <scope>NUCLEOTIDE SEQUENCE [LARGE SCALE GENOMIC DNA]</scope>
    <source>
        <strain evidence="3 4">DSM 45791</strain>
    </source>
</reference>
<evidence type="ECO:0000259" key="2">
    <source>
        <dbReference type="Pfam" id="PF07883"/>
    </source>
</evidence>
<dbReference type="SUPFAM" id="SSF51182">
    <property type="entry name" value="RmlC-like cupins"/>
    <property type="match status" value="1"/>
</dbReference>
<dbReference type="AlphaFoldDB" id="A0A3E0HHW3"/>
<proteinExistence type="predicted"/>
<gene>
    <name evidence="3" type="ORF">BCF44_107155</name>
</gene>
<evidence type="ECO:0000313" key="4">
    <source>
        <dbReference type="Proteomes" id="UP000256269"/>
    </source>
</evidence>
<dbReference type="Proteomes" id="UP000256269">
    <property type="component" value="Unassembled WGS sequence"/>
</dbReference>
<dbReference type="PANTHER" id="PTHR35848:SF6">
    <property type="entry name" value="CUPIN TYPE-2 DOMAIN-CONTAINING PROTEIN"/>
    <property type="match status" value="1"/>
</dbReference>
<dbReference type="EMBL" id="QUNO01000007">
    <property type="protein sequence ID" value="REH46023.1"/>
    <property type="molecule type" value="Genomic_DNA"/>
</dbReference>
<keyword evidence="1" id="KW-0479">Metal-binding</keyword>
<keyword evidence="3" id="KW-0413">Isomerase</keyword>
<evidence type="ECO:0000256" key="1">
    <source>
        <dbReference type="ARBA" id="ARBA00022723"/>
    </source>
</evidence>
<accession>A0A3E0HHW3</accession>
<organism evidence="3 4">
    <name type="scientific">Kutzneria buriramensis</name>
    <dbReference type="NCBI Taxonomy" id="1045776"/>
    <lineage>
        <taxon>Bacteria</taxon>
        <taxon>Bacillati</taxon>
        <taxon>Actinomycetota</taxon>
        <taxon>Actinomycetes</taxon>
        <taxon>Pseudonocardiales</taxon>
        <taxon>Pseudonocardiaceae</taxon>
        <taxon>Kutzneria</taxon>
    </lineage>
</organism>
<sequence>MGNESPIGRETVENSLDGMVMGEVDFRRAEHENLTSAYGLHLRLLQPWAGLDAPFRGAWCLLRPGDASDPHSHHEHEIMIGIAGHGELVGNGRRDPFGAGDIVRLTAGVEHQLVNEGEQDFTYYAIWWDHAMSEEFLGRRP</sequence>
<feature type="domain" description="Cupin type-2" evidence="2">
    <location>
        <begin position="60"/>
        <end position="126"/>
    </location>
</feature>
<dbReference type="GO" id="GO:0046872">
    <property type="term" value="F:metal ion binding"/>
    <property type="evidence" value="ECO:0007669"/>
    <property type="project" value="UniProtKB-KW"/>
</dbReference>
<dbReference type="CDD" id="cd06988">
    <property type="entry name" value="cupin_DddK"/>
    <property type="match status" value="1"/>
</dbReference>
<name>A0A3E0HHW3_9PSEU</name>
<evidence type="ECO:0000313" key="3">
    <source>
        <dbReference type="EMBL" id="REH46023.1"/>
    </source>
</evidence>
<keyword evidence="4" id="KW-1185">Reference proteome</keyword>
<dbReference type="InterPro" id="IPR011051">
    <property type="entry name" value="RmlC_Cupin_sf"/>
</dbReference>
<dbReference type="InterPro" id="IPR013096">
    <property type="entry name" value="Cupin_2"/>
</dbReference>
<protein>
    <submittedName>
        <fullName evidence="3">Mannose-6-phosphate isomerase-like protein (Cupin superfamily)</fullName>
    </submittedName>
</protein>
<comment type="caution">
    <text evidence="3">The sequence shown here is derived from an EMBL/GenBank/DDBJ whole genome shotgun (WGS) entry which is preliminary data.</text>
</comment>
<dbReference type="GO" id="GO:0016853">
    <property type="term" value="F:isomerase activity"/>
    <property type="evidence" value="ECO:0007669"/>
    <property type="project" value="UniProtKB-KW"/>
</dbReference>
<dbReference type="PANTHER" id="PTHR35848">
    <property type="entry name" value="OXALATE-BINDING PROTEIN"/>
    <property type="match status" value="1"/>
</dbReference>